<feature type="region of interest" description="Disordered" evidence="3">
    <location>
        <begin position="1229"/>
        <end position="1311"/>
    </location>
</feature>
<feature type="region of interest" description="Disordered" evidence="3">
    <location>
        <begin position="958"/>
        <end position="1118"/>
    </location>
</feature>
<accession>A0AAN6GTP5</accession>
<feature type="compositionally biased region" description="Polar residues" evidence="3">
    <location>
        <begin position="762"/>
        <end position="780"/>
    </location>
</feature>
<gene>
    <name evidence="6" type="primary">LTE1</name>
    <name evidence="6" type="ORF">OC846_001533</name>
</gene>
<feature type="compositionally biased region" description="Low complexity" evidence="3">
    <location>
        <begin position="132"/>
        <end position="154"/>
    </location>
</feature>
<evidence type="ECO:0000256" key="1">
    <source>
        <dbReference type="ARBA" id="ARBA00022658"/>
    </source>
</evidence>
<dbReference type="GO" id="GO:0005886">
    <property type="term" value="C:plasma membrane"/>
    <property type="evidence" value="ECO:0007669"/>
    <property type="project" value="TreeGrafter"/>
</dbReference>
<feature type="compositionally biased region" description="Low complexity" evidence="3">
    <location>
        <begin position="1295"/>
        <end position="1311"/>
    </location>
</feature>
<feature type="compositionally biased region" description="Polar residues" evidence="3">
    <location>
        <begin position="175"/>
        <end position="187"/>
    </location>
</feature>
<feature type="compositionally biased region" description="Low complexity" evidence="3">
    <location>
        <begin position="69"/>
        <end position="78"/>
    </location>
</feature>
<dbReference type="CDD" id="cd06224">
    <property type="entry name" value="REM"/>
    <property type="match status" value="1"/>
</dbReference>
<feature type="region of interest" description="Disordered" evidence="3">
    <location>
        <begin position="706"/>
        <end position="792"/>
    </location>
</feature>
<feature type="region of interest" description="Disordered" evidence="3">
    <location>
        <begin position="619"/>
        <end position="669"/>
    </location>
</feature>
<feature type="compositionally biased region" description="Basic and acidic residues" evidence="3">
    <location>
        <begin position="1436"/>
        <end position="1448"/>
    </location>
</feature>
<dbReference type="InterPro" id="IPR008937">
    <property type="entry name" value="Ras-like_GEF"/>
</dbReference>
<protein>
    <submittedName>
        <fullName evidence="6">Guanine nucleotide exchange factor lte1</fullName>
    </submittedName>
</protein>
<evidence type="ECO:0000259" key="4">
    <source>
        <dbReference type="PROSITE" id="PS50009"/>
    </source>
</evidence>
<feature type="compositionally biased region" description="Polar residues" evidence="3">
    <location>
        <begin position="324"/>
        <end position="336"/>
    </location>
</feature>
<evidence type="ECO:0000259" key="5">
    <source>
        <dbReference type="PROSITE" id="PS50212"/>
    </source>
</evidence>
<dbReference type="InterPro" id="IPR001895">
    <property type="entry name" value="RASGEF_cat_dom"/>
</dbReference>
<evidence type="ECO:0000313" key="7">
    <source>
        <dbReference type="Proteomes" id="UP001176517"/>
    </source>
</evidence>
<organism evidence="6 7">
    <name type="scientific">Tilletia horrida</name>
    <dbReference type="NCBI Taxonomy" id="155126"/>
    <lineage>
        <taxon>Eukaryota</taxon>
        <taxon>Fungi</taxon>
        <taxon>Dikarya</taxon>
        <taxon>Basidiomycota</taxon>
        <taxon>Ustilaginomycotina</taxon>
        <taxon>Exobasidiomycetes</taxon>
        <taxon>Tilletiales</taxon>
        <taxon>Tilletiaceae</taxon>
        <taxon>Tilletia</taxon>
    </lineage>
</organism>
<dbReference type="Pfam" id="PF00618">
    <property type="entry name" value="RasGEF_N"/>
    <property type="match status" value="1"/>
</dbReference>
<feature type="compositionally biased region" description="Polar residues" evidence="3">
    <location>
        <begin position="352"/>
        <end position="363"/>
    </location>
</feature>
<keyword evidence="7" id="KW-1185">Reference proteome</keyword>
<proteinExistence type="predicted"/>
<feature type="region of interest" description="Disordered" evidence="3">
    <location>
        <begin position="1601"/>
        <end position="1701"/>
    </location>
</feature>
<feature type="compositionally biased region" description="Low complexity" evidence="3">
    <location>
        <begin position="1739"/>
        <end position="1753"/>
    </location>
</feature>
<dbReference type="SMART" id="SM00147">
    <property type="entry name" value="RasGEF"/>
    <property type="match status" value="1"/>
</dbReference>
<feature type="region of interest" description="Disordered" evidence="3">
    <location>
        <begin position="505"/>
        <end position="541"/>
    </location>
</feature>
<feature type="compositionally biased region" description="Polar residues" evidence="3">
    <location>
        <begin position="1601"/>
        <end position="1621"/>
    </location>
</feature>
<dbReference type="SUPFAM" id="SSF48366">
    <property type="entry name" value="Ras GEF"/>
    <property type="match status" value="1"/>
</dbReference>
<dbReference type="Gene3D" id="1.20.870.10">
    <property type="entry name" value="Son of sevenless (SoS) protein Chain: S domain 1"/>
    <property type="match status" value="1"/>
</dbReference>
<feature type="compositionally biased region" description="Low complexity" evidence="3">
    <location>
        <begin position="247"/>
        <end position="259"/>
    </location>
</feature>
<feature type="compositionally biased region" description="Polar residues" evidence="3">
    <location>
        <begin position="1239"/>
        <end position="1256"/>
    </location>
</feature>
<evidence type="ECO:0000256" key="3">
    <source>
        <dbReference type="SAM" id="MobiDB-lite"/>
    </source>
</evidence>
<feature type="compositionally biased region" description="Low complexity" evidence="3">
    <location>
        <begin position="1029"/>
        <end position="1042"/>
    </location>
</feature>
<feature type="compositionally biased region" description="Polar residues" evidence="3">
    <location>
        <begin position="115"/>
        <end position="124"/>
    </location>
</feature>
<feature type="region of interest" description="Disordered" evidence="3">
    <location>
        <begin position="1436"/>
        <end position="1469"/>
    </location>
</feature>
<dbReference type="EMBL" id="JAPDMZ010000023">
    <property type="protein sequence ID" value="KAK0555867.1"/>
    <property type="molecule type" value="Genomic_DNA"/>
</dbReference>
<dbReference type="PROSITE" id="PS50212">
    <property type="entry name" value="RASGEF_NTER"/>
    <property type="match status" value="1"/>
</dbReference>
<feature type="compositionally biased region" description="Basic and acidic residues" evidence="3">
    <location>
        <begin position="1062"/>
        <end position="1086"/>
    </location>
</feature>
<feature type="compositionally biased region" description="Polar residues" evidence="3">
    <location>
        <begin position="959"/>
        <end position="971"/>
    </location>
</feature>
<dbReference type="Gene3D" id="1.10.840.10">
    <property type="entry name" value="Ras guanine-nucleotide exchange factors catalytic domain"/>
    <property type="match status" value="1"/>
</dbReference>
<feature type="compositionally biased region" description="Polar residues" evidence="3">
    <location>
        <begin position="1043"/>
        <end position="1057"/>
    </location>
</feature>
<dbReference type="Pfam" id="PF00617">
    <property type="entry name" value="RasGEF"/>
    <property type="match status" value="1"/>
</dbReference>
<feature type="compositionally biased region" description="Gly residues" evidence="3">
    <location>
        <begin position="58"/>
        <end position="68"/>
    </location>
</feature>
<evidence type="ECO:0000313" key="6">
    <source>
        <dbReference type="EMBL" id="KAK0555867.1"/>
    </source>
</evidence>
<feature type="compositionally biased region" description="Polar residues" evidence="3">
    <location>
        <begin position="379"/>
        <end position="394"/>
    </location>
</feature>
<feature type="compositionally biased region" description="Polar residues" evidence="3">
    <location>
        <begin position="1964"/>
        <end position="1973"/>
    </location>
</feature>
<feature type="compositionally biased region" description="Polar residues" evidence="3">
    <location>
        <begin position="1269"/>
        <end position="1286"/>
    </location>
</feature>
<feature type="compositionally biased region" description="Low complexity" evidence="3">
    <location>
        <begin position="505"/>
        <end position="524"/>
    </location>
</feature>
<feature type="domain" description="Ras-GEF" evidence="4">
    <location>
        <begin position="1775"/>
        <end position="2119"/>
    </location>
</feature>
<feature type="domain" description="N-terminal Ras-GEF" evidence="5">
    <location>
        <begin position="803"/>
        <end position="932"/>
    </location>
</feature>
<feature type="region of interest" description="Disordered" evidence="3">
    <location>
        <begin position="1"/>
        <end position="299"/>
    </location>
</feature>
<dbReference type="PROSITE" id="PS50009">
    <property type="entry name" value="RASGEF_CAT"/>
    <property type="match status" value="1"/>
</dbReference>
<feature type="compositionally biased region" description="Polar residues" evidence="3">
    <location>
        <begin position="630"/>
        <end position="648"/>
    </location>
</feature>
<feature type="compositionally biased region" description="Polar residues" evidence="3">
    <location>
        <begin position="718"/>
        <end position="728"/>
    </location>
</feature>
<feature type="compositionally biased region" description="Low complexity" evidence="3">
    <location>
        <begin position="398"/>
        <end position="416"/>
    </location>
</feature>
<feature type="region of interest" description="Disordered" evidence="3">
    <location>
        <begin position="1963"/>
        <end position="1990"/>
    </location>
</feature>
<keyword evidence="1 2" id="KW-0344">Guanine-nucleotide releasing factor</keyword>
<feature type="compositionally biased region" description="Polar residues" evidence="3">
    <location>
        <begin position="286"/>
        <end position="299"/>
    </location>
</feature>
<feature type="compositionally biased region" description="Basic residues" evidence="3">
    <location>
        <begin position="1"/>
        <end position="11"/>
    </location>
</feature>
<evidence type="ECO:0000256" key="2">
    <source>
        <dbReference type="PROSITE-ProRule" id="PRU00168"/>
    </source>
</evidence>
<dbReference type="PANTHER" id="PTHR23113">
    <property type="entry name" value="GUANINE NUCLEOTIDE EXCHANGE FACTOR"/>
    <property type="match status" value="1"/>
</dbReference>
<comment type="caution">
    <text evidence="6">The sequence shown here is derived from an EMBL/GenBank/DDBJ whole genome shotgun (WGS) entry which is preliminary data.</text>
</comment>
<dbReference type="InterPro" id="IPR023578">
    <property type="entry name" value="Ras_GEF_dom_sf"/>
</dbReference>
<sequence>MLKKQGKRVLRGPRSIPNLRLSSGGSKSGSSGGLNSDGKPSGTINRPAMPALAHAAFQGGGGAQGGAAGSAQEGGSSAVPFPAGSGLTSPPASTRTSFQQPPQIALTEYGDDFQMETSGFTRSPHNGHGIKPLPGTTSSPSSNPSGAGLSSSPNRRSNAGLTEGDVWGALLGTNIEGTPSGSSSTIVQRRREDEHGLGLTLHQHHLRSRGLDEEDEEQQRLGADSDKHDADVSEGEDSVTGDHHSNGGHSAGSASLHGSTGFGQARRRRRLQALKAGASEGGMGTASVSSHHTNSTLSPSVKFQTLSVADADELSGGQAGAHRSASTGGARSSWRSISPFGPAVLVKPAATPGSTTSHQSSQLRKVASSGLRHVRAAQSMGSTESISGPPTILTNRLGPNSSTSASTHSGTGPGSPDMSEGHTPNVPGSQTPRLQPSLREAPSFTSSTGSHRTARGNVLPGGTSDAHSLFTLGSDGASSDLQGLGEDAELVLQYPAEPLSRSMFPAVGAAGSSSSGPADEPSGSTASLESPLTALPAPEPPRYPKAFLPYLERSTSNDPCLIFDIFQTYSQVDPTDEADAKRLSLNTAGITGNTDAAASSHRRVESVDSPALAAVDANTAAGKDVPPSPATSYQSDNSASFQSPQSADRTARHLSASTTQSSIGGNAMPVDDPRFAIWTIRSAEQPPVVVAVGAVETPASQYTKEMPEFGASPKVPAPSSQMPASSRFSVRPPATPETPSRDRQRATFAQASPFAVTGDGSDVSTPVAPSNLNPGASGNSEARRKATQNRSTNIRDDVLLPLDKPTLLAATKSRLVAELTSEIDSRLLTDFFYTYRMYMTPCELFRLLSLRFQWALGEPCSPHDEARRRIVRVRTYTVLKYWLNNLFEYDFLSDGALRTELTGWLNTLAKDPSLANRPKDLTIIKSLKKTVRELKDRYSRSGVGGLLAGEPGVMVVSESAETPQLSSSIKSASPKVGEPEQKAPIASPRVQDDVDLVLAADDTSNRNSASGGGAPEVSPNPSTGEATFATANSSANPSRANSLLRSGNRVRSGSESLAPSWLEKRRTSSQQEERDSSERDGTEMKTSEAQPFLTAPYTLYDDVGDDAQGGSPHNGTDPFRSQGADFPGLLAEEPIPEAKIVMQPTTTVQNPLSKAISNTVTRLTKIGRALGSRGTLTVPFSSDTGASTNEQEAVELTDLLADPRQLQAFIDALRAASVAHTSPNSLVATKPLLEPTAEVSETSNTNSTRASWTGAKQTESESSQSDSTNLDTTPGLSDASESTPASSFRHRDSASGESGIDSSRSSLSQGALGLGLGLDPTASGAGGNGLKQKMMTASDTATTISIAPQQQQAPSEMLHRYTSNQTLRTIGSTEQQHSNSGLLAPAPALRRDFANYTAAIEAPSSANVVQLDDIDLSSDEDDGVVRRALRRLPGARDLRTTNHVKDLDPSGGAPPRRSGDGRHSYDSFSIASGHGPVQAAYSSIPASIVGSHHSGNIGDQFWGSGLPAKIGTVTTEMLDPDEALKGYELVPGFRLDAIESDEEEPGDVEAALRRLEGILDEEKQKEKARRVERLFQASMARNAARERASKRMTVAVLGETSGATSVSSDDWNRSSVVSKAPSSRKMESILDEERDAASVRDSIDDAQTDAGDGSLVAPAVGSDSPKKPKTYADQRSPFLRNRNPSASPKGGRPPLPAGAPARAARPLTFGAVPGVDLLRPAGRTTRQGRVLMNAGGSGSTVALSSSSGAGNLPNPSPRPPLQLPVMHYSFLLNSAPETIARQFTLIEAELFKAVTWDELVSGRWKERTLEALDWETFYQRTARRKADCIGSGKLYKERAVDAIIARFNLMCGWVASEVVLTQSIEMRAKLLAKLIRVAWKCYEQHNHATLTQILVGLQFPAVERLHKTWARLSAKHRRIFKDLKTFTSPKWNFAYLRGAIQSKLVDLKVVELMLTTGMSTSTTRNPYSLTPMQAPSGGGSDGTGTSKSRRLETTPDGFIPFFGLFNATLQSAEALPTYIDPSAPSAPVDLDPATGELRSLANPDAFEKLAPLPPSIKLEPLVNVYKLRSVALTVKTILAFQERAAAYGFEADRSLYVKCFKVRTLQGHQLAALSAFVEP</sequence>
<feature type="compositionally biased region" description="Polar residues" evidence="3">
    <location>
        <begin position="86"/>
        <end position="102"/>
    </location>
</feature>
<feature type="compositionally biased region" description="Polar residues" evidence="3">
    <location>
        <begin position="655"/>
        <end position="664"/>
    </location>
</feature>
<feature type="region of interest" description="Disordered" evidence="3">
    <location>
        <begin position="1736"/>
        <end position="1755"/>
    </location>
</feature>
<dbReference type="InterPro" id="IPR000651">
    <property type="entry name" value="Ras-like_Gua-exchang_fac_N"/>
</dbReference>
<dbReference type="Proteomes" id="UP001176517">
    <property type="component" value="Unassembled WGS sequence"/>
</dbReference>
<dbReference type="InterPro" id="IPR036964">
    <property type="entry name" value="RASGEF_cat_dom_sf"/>
</dbReference>
<dbReference type="PANTHER" id="PTHR23113:SF368">
    <property type="entry name" value="CELL DIVISION CONTROL PROTEIN 25"/>
    <property type="match status" value="1"/>
</dbReference>
<feature type="region of interest" description="Disordered" evidence="3">
    <location>
        <begin position="314"/>
        <end position="462"/>
    </location>
</feature>
<name>A0AAN6GTP5_9BASI</name>
<dbReference type="GO" id="GO:0007265">
    <property type="term" value="P:Ras protein signal transduction"/>
    <property type="evidence" value="ECO:0007669"/>
    <property type="project" value="TreeGrafter"/>
</dbReference>
<dbReference type="GO" id="GO:0005085">
    <property type="term" value="F:guanyl-nucleotide exchange factor activity"/>
    <property type="evidence" value="ECO:0007669"/>
    <property type="project" value="UniProtKB-KW"/>
</dbReference>
<dbReference type="SMART" id="SM00229">
    <property type="entry name" value="RasGEFN"/>
    <property type="match status" value="1"/>
</dbReference>
<reference evidence="6" key="1">
    <citation type="journal article" date="2023" name="PhytoFront">
        <title>Draft Genome Resources of Seven Strains of Tilletia horrida, Causal Agent of Kernel Smut of Rice.</title>
        <authorList>
            <person name="Khanal S."/>
            <person name="Antony Babu S."/>
            <person name="Zhou X.G."/>
        </authorList>
    </citation>
    <scope>NUCLEOTIDE SEQUENCE</scope>
    <source>
        <strain evidence="6">TX6</strain>
    </source>
</reference>